<feature type="signal peptide" evidence="1">
    <location>
        <begin position="1"/>
        <end position="26"/>
    </location>
</feature>
<evidence type="ECO:0000313" key="3">
    <source>
        <dbReference type="EMBL" id="QEG20201.1"/>
    </source>
</evidence>
<keyword evidence="1" id="KW-0732">Signal</keyword>
<evidence type="ECO:0000313" key="4">
    <source>
        <dbReference type="Proteomes" id="UP000322214"/>
    </source>
</evidence>
<evidence type="ECO:0000256" key="1">
    <source>
        <dbReference type="SAM" id="SignalP"/>
    </source>
</evidence>
<organism evidence="3 4">
    <name type="scientific">Mariniblastus fucicola</name>
    <dbReference type="NCBI Taxonomy" id="980251"/>
    <lineage>
        <taxon>Bacteria</taxon>
        <taxon>Pseudomonadati</taxon>
        <taxon>Planctomycetota</taxon>
        <taxon>Planctomycetia</taxon>
        <taxon>Pirellulales</taxon>
        <taxon>Pirellulaceae</taxon>
        <taxon>Mariniblastus</taxon>
    </lineage>
</organism>
<keyword evidence="3" id="KW-0560">Oxidoreductase</keyword>
<feature type="domain" description="Pyrrolo-quinoline quinone repeat" evidence="2">
    <location>
        <begin position="88"/>
        <end position="346"/>
    </location>
</feature>
<dbReference type="SUPFAM" id="SSF50998">
    <property type="entry name" value="Quinoprotein alcohol dehydrogenase-like"/>
    <property type="match status" value="1"/>
</dbReference>
<reference evidence="3 4" key="1">
    <citation type="submission" date="2019-08" db="EMBL/GenBank/DDBJ databases">
        <title>Deep-cultivation of Planctomycetes and their phenomic and genomic characterization uncovers novel biology.</title>
        <authorList>
            <person name="Wiegand S."/>
            <person name="Jogler M."/>
            <person name="Boedeker C."/>
            <person name="Pinto D."/>
            <person name="Vollmers J."/>
            <person name="Rivas-Marin E."/>
            <person name="Kohn T."/>
            <person name="Peeters S.H."/>
            <person name="Heuer A."/>
            <person name="Rast P."/>
            <person name="Oberbeckmann S."/>
            <person name="Bunk B."/>
            <person name="Jeske O."/>
            <person name="Meyerdierks A."/>
            <person name="Storesund J.E."/>
            <person name="Kallscheuer N."/>
            <person name="Luecker S."/>
            <person name="Lage O.M."/>
            <person name="Pohl T."/>
            <person name="Merkel B.J."/>
            <person name="Hornburger P."/>
            <person name="Mueller R.-W."/>
            <person name="Bruemmer F."/>
            <person name="Labrenz M."/>
            <person name="Spormann A.M."/>
            <person name="Op den Camp H."/>
            <person name="Overmann J."/>
            <person name="Amann R."/>
            <person name="Jetten M.S.M."/>
            <person name="Mascher T."/>
            <person name="Medema M.H."/>
            <person name="Devos D.P."/>
            <person name="Kaster A.-K."/>
            <person name="Ovreas L."/>
            <person name="Rohde M."/>
            <person name="Galperin M.Y."/>
            <person name="Jogler C."/>
        </authorList>
    </citation>
    <scope>NUCLEOTIDE SEQUENCE [LARGE SCALE GENOMIC DNA]</scope>
    <source>
        <strain evidence="3 4">FC18</strain>
    </source>
</reference>
<evidence type="ECO:0000259" key="2">
    <source>
        <dbReference type="Pfam" id="PF13360"/>
    </source>
</evidence>
<dbReference type="EC" id="1.1.2.8" evidence="3"/>
<accession>A0A5B9PAS1</accession>
<dbReference type="Proteomes" id="UP000322214">
    <property type="component" value="Chromosome"/>
</dbReference>
<proteinExistence type="predicted"/>
<dbReference type="PANTHER" id="PTHR34512">
    <property type="entry name" value="CELL SURFACE PROTEIN"/>
    <property type="match status" value="1"/>
</dbReference>
<dbReference type="SMART" id="SM00564">
    <property type="entry name" value="PQQ"/>
    <property type="match status" value="4"/>
</dbReference>
<keyword evidence="4" id="KW-1185">Reference proteome</keyword>
<dbReference type="InterPro" id="IPR011047">
    <property type="entry name" value="Quinoprotein_ADH-like_sf"/>
</dbReference>
<dbReference type="InterPro" id="IPR018391">
    <property type="entry name" value="PQQ_b-propeller_rpt"/>
</dbReference>
<dbReference type="EMBL" id="CP042912">
    <property type="protein sequence ID" value="QEG20201.1"/>
    <property type="molecule type" value="Genomic_DNA"/>
</dbReference>
<name>A0A5B9PAS1_9BACT</name>
<protein>
    <submittedName>
        <fullName evidence="3">Quinoprotein ethanol dehydrogenase</fullName>
        <ecNumber evidence="3">1.1.2.8</ecNumber>
    </submittedName>
</protein>
<dbReference type="Gene3D" id="2.130.10.10">
    <property type="entry name" value="YVTN repeat-like/Quinoprotein amine dehydrogenase"/>
    <property type="match status" value="2"/>
</dbReference>
<gene>
    <name evidence="3" type="primary">qedA</name>
    <name evidence="3" type="ORF">MFFC18_00480</name>
</gene>
<dbReference type="InterPro" id="IPR015943">
    <property type="entry name" value="WD40/YVTN_repeat-like_dom_sf"/>
</dbReference>
<dbReference type="PANTHER" id="PTHR34512:SF30">
    <property type="entry name" value="OUTER MEMBRANE PROTEIN ASSEMBLY FACTOR BAMB"/>
    <property type="match status" value="1"/>
</dbReference>
<dbReference type="InterPro" id="IPR002372">
    <property type="entry name" value="PQQ_rpt_dom"/>
</dbReference>
<dbReference type="Pfam" id="PF13360">
    <property type="entry name" value="PQQ_2"/>
    <property type="match status" value="1"/>
</dbReference>
<dbReference type="OrthoDB" id="4726955at2"/>
<feature type="chain" id="PRO_5022710302" evidence="1">
    <location>
        <begin position="27"/>
        <end position="440"/>
    </location>
</feature>
<sequence precursor="true">MPCQKFAAASLLFIALATSAILDANAQDWPQWRGVDRDGVLATPIKPSADGPKHDWTAEIAGGYSGPTVVDGKVYVMDRVTDPKQIERVHCFDLATGKNVWTHQYDATYQGIGYPAGPRASVIVEDGKAYSVGSMGHAFCFDAVNGNVIWTVDFNKDYKIVANKRMPIWGISASPLIVGSNVIFHVGGSDGACVVAIDRETGKEAWRSLEDRAQYSAPVVMKHAMSSSIICWTGDSVASLKPETGEIRWRYEFTPKNMPIGVATPVIKDNQIFVTSFYDGSLVLEVGDDGDSVSKVWSAVGPNEKMTKSLQSIISTPIWLGDYIYGVDSYGQLRCLDAKTGERIWENLDAVPKARWSTIHFVRNGSEGDTIWMFNERGEIMLGKLTPDGFEELSRYKIIDPTRGQLRQRGGVCWSHPAFVDGQIIVRNDKEMKAWTLGEK</sequence>
<dbReference type="AlphaFoldDB" id="A0A5B9PAS1"/>
<dbReference type="KEGG" id="mff:MFFC18_00480"/>
<dbReference type="RefSeq" id="WP_075085728.1">
    <property type="nucleotide sequence ID" value="NZ_CP042912.1"/>
</dbReference>
<dbReference type="STRING" id="980251.GCA_001642875_03713"/>
<dbReference type="GO" id="GO:0052934">
    <property type="term" value="F:alcohol dehydrogenase (cytochrome c) activity"/>
    <property type="evidence" value="ECO:0007669"/>
    <property type="project" value="UniProtKB-EC"/>
</dbReference>